<dbReference type="InterPro" id="IPR023213">
    <property type="entry name" value="CAT-like_dom_sf"/>
</dbReference>
<dbReference type="PANTHER" id="PTHR45527:SF1">
    <property type="entry name" value="FATTY ACID SYNTHASE"/>
    <property type="match status" value="1"/>
</dbReference>
<feature type="region of interest" description="Disordered" evidence="3">
    <location>
        <begin position="164"/>
        <end position="189"/>
    </location>
</feature>
<dbReference type="GO" id="GO:0003824">
    <property type="term" value="F:catalytic activity"/>
    <property type="evidence" value="ECO:0007669"/>
    <property type="project" value="InterPro"/>
</dbReference>
<dbReference type="PROSITE" id="PS00012">
    <property type="entry name" value="PHOSPHOPANTETHEINE"/>
    <property type="match status" value="1"/>
</dbReference>
<dbReference type="Proteomes" id="UP001224775">
    <property type="component" value="Unassembled WGS sequence"/>
</dbReference>
<dbReference type="InterPro" id="IPR042099">
    <property type="entry name" value="ANL_N_sf"/>
</dbReference>
<evidence type="ECO:0000259" key="4">
    <source>
        <dbReference type="PROSITE" id="PS50075"/>
    </source>
</evidence>
<dbReference type="InterPro" id="IPR001242">
    <property type="entry name" value="Condensation_dom"/>
</dbReference>
<dbReference type="InterPro" id="IPR036736">
    <property type="entry name" value="ACP-like_sf"/>
</dbReference>
<evidence type="ECO:0000256" key="2">
    <source>
        <dbReference type="ARBA" id="ARBA00022553"/>
    </source>
</evidence>
<dbReference type="GO" id="GO:0005737">
    <property type="term" value="C:cytoplasm"/>
    <property type="evidence" value="ECO:0007669"/>
    <property type="project" value="TreeGrafter"/>
</dbReference>
<reference evidence="5" key="1">
    <citation type="submission" date="2023-06" db="EMBL/GenBank/DDBJ databases">
        <title>Survivors Of The Sea: Transcriptome response of Skeletonema marinoi to long-term dormancy.</title>
        <authorList>
            <person name="Pinder M.I.M."/>
            <person name="Kourtchenko O."/>
            <person name="Robertson E.K."/>
            <person name="Larsson T."/>
            <person name="Maumus F."/>
            <person name="Osuna-Cruz C.M."/>
            <person name="Vancaester E."/>
            <person name="Stenow R."/>
            <person name="Vandepoele K."/>
            <person name="Ploug H."/>
            <person name="Bruchert V."/>
            <person name="Godhe A."/>
            <person name="Topel M."/>
        </authorList>
    </citation>
    <scope>NUCLEOTIDE SEQUENCE</scope>
    <source>
        <strain evidence="5">R05AC</strain>
    </source>
</reference>
<dbReference type="Pfam" id="PF00668">
    <property type="entry name" value="Condensation"/>
    <property type="match status" value="1"/>
</dbReference>
<dbReference type="Pfam" id="PF13193">
    <property type="entry name" value="AMP-binding_C"/>
    <property type="match status" value="1"/>
</dbReference>
<dbReference type="CDD" id="cd19531">
    <property type="entry name" value="LCL_NRPS-like"/>
    <property type="match status" value="1"/>
</dbReference>
<feature type="compositionally biased region" description="Low complexity" evidence="3">
    <location>
        <begin position="167"/>
        <end position="186"/>
    </location>
</feature>
<dbReference type="InterPro" id="IPR006162">
    <property type="entry name" value="Ppantetheine_attach_site"/>
</dbReference>
<dbReference type="Pfam" id="PF00550">
    <property type="entry name" value="PP-binding"/>
    <property type="match status" value="1"/>
</dbReference>
<proteinExistence type="predicted"/>
<feature type="domain" description="Carrier" evidence="4">
    <location>
        <begin position="1771"/>
        <end position="1846"/>
    </location>
</feature>
<dbReference type="InterPro" id="IPR009081">
    <property type="entry name" value="PP-bd_ACP"/>
</dbReference>
<sequence>MTSANTNPQKAPRSKVMRFDEELQYLVDTLFTCKTNLTIALRWFNIYTIRDLHRELGKDDVRRRVRFKDGDENGGEELFDEQEYEDILNICSYLNWRQNCWGRVEKVKIDIRTETSREGFCDFISLPPMSRKGSDTEGYVMYDPDLALHYEEINKVGQFAPSASTNAVTPPTSATGSASTAAGKPTLTEDERKLNSFNKKFKPQDSTFPAFKAEQDFVRWKISFSSKLLLLYEENILHPNYVAPSLSNGDSQAAMDLHERQNTHLYTLLSDSVTTLVGSRIVMDHVNDGITVWTKLIAHYGDDVAAEERAAQLFEVFTTGEMDPKCTQLEKFSVGFVGLMKEYNNYCKPSQRLDDQQMLTYYERYIRRVPRLRDLKTQMNTTDRLAKSQNQSPMPVATRLQNYLSNTIILDGDYKKGMLASKRHANFGMIYSGDLDISNILDVDVHAAQSIPDGYVDPGITTFDVNATAFAEDDDPLIDEAIEMMTFAIHAAEGHDDGKMAAGRITPKVWDAMTRNQRKAWMQLGRAMREQLLPTGTVLHPPPPRNVGIVVLPGNGVTGTRGRATNMASTTVDTDEAPPFDPSTTRTAYAADMSDMSIINAMKANTHTGTTPSGGLHSSRRQMQVKDPLDPTHLMSNKNVSQRQLIPIPKNTAANLAMTGNDRRVTMAIASPHHIVENRIVSTAMQTAPVVITNRNVSKVLRSAQFPDIPTSTDDGTSPWSVYMTVMRPRPSVWSLSADDLAFILSLIDGGANVGLANPNYLRLLQYVLPSRKINVTGIGNSRLDELRIGTFAGTAMTTCGTQVILIFHEYGEMNTGEDGGQIVHSKMQLEDGGCRVNDRPLRLTGDQNIVPTTDEGYTIPITYVNGLPHIKTTYPTDAEMDTLPHITMTSDIPWDPRRYDEIHTDGRVYTDLNDVTGYYLDDVVGETGEQVIETVVGETGEQVIETEDDDEEQVIETENDDEDSENELPMLVEQEDESVVPGHVVTRDTAEDYYGDYPAIWYRATKIAKVPRSYQQAMVYDNENENTLWMDAIRKEMKKMEALFGNEFQFYGYTHEVQDSWLRLSGNAEFRTFEPLYLSFSYKRDGAKMVEKARVVSDCIEECEPHALCIRNFWIETLRRRIRSDDIIRVFRARGPFGRYDPNDCCSHAGLCRCTNGGLLALIELIEEGLVENEMGFAMSPTFQLMQARTARNQGSVEPRIRELSDRVSRAREQVHTDTERNWEENWGDINVTTSTVDWGVLNVVGRHIEIAMVLPDPRLPLAGDWPETLHAPFVQQAKRFGDRVAIIGHKQVSNQLANYLCAHECSGKVVAVYAIRSPALVWIILGILKAGAAVLVLDSAYPSTRLLQYTEAAMPSMMLLMSEAGNIPNEMVGATATANILILPKTSNATRRLLCEYSESAPAIEVTSNDSTSGKPKGIVGIHSPPSHFMNWHCHTFGFNENDRFCMLSGLAHDIVLRDIFTPLSVGGTLCIPRQSDILPGCISTWIKKHSITVAHLTPPTGLIIIADETSLDSLRYLFFGGDKLPITLVETIYCVAPNATCINFYGATETPQAMGYFVCPKDKVNMLNGSVPVGRGIADVQLLVLTDHQKLAAVGEVGEIAIRSPYLARGYLGDERATSKHFVINPFSGQKGDRIYKTGDMGRYLPESFGVGPGNVEILGRKDNQVNIRGARIELTEVEKAMTTHPKVRQSVVVAVEREHGTCLVAYVVAQDQDSLRKEWRAYMQKRVPQFMVPSCLVALNYLPLTPNGKVDHSALPEPTYQSETAIAPLTPIEEKLVQIWQDVLQIKPVFVHDNFFEVGGHSLLAMKVVAAIQVTFSISMAVHEIFECPTVAEIGEKIVEARTARKRKQRIEPTIIVSRNKGQPLSFAQRRLWDWQQLAGKKATYKVSHFRQLFGPLNFSSLRSSFSLLVRRHESLRTSFPVTDGEPEQVIHPDVHVSFSKIDLQDLSEHARGQKVQFLSHDHARRPFDLEQGPLFRVALLRLEPEKHLLLLTFHHIIIDGWSKRQLLHEWNNLYQAMLKGSFKSAILPKISLQYADFAYWQRNSVPAEDEDKELAYWEGQIGGFIPRLCFQKNTARSIEQSFEGAMKSLSLHESLVDALNRLSQYTGSTLYMTLLAAFKALLYHQTGQEDVIVGSPNANRAQQQFHKVVGYFVNPMALRTNLHGNPTFLELLSNVRKVVIGAYNHQELPFEKIVSKLHPQRDLNSDPLFSAWFNMLNLEKQIDFEGVTCCPIEIPNNPAAMFDIALSICNKDCDGLQLILICKLDLFALHGKLRQPTVSALPEKLVTYSMMKKKEGSNSPDPADGPWHGNIFD</sequence>
<dbReference type="PROSITE" id="PS50075">
    <property type="entry name" value="CARRIER"/>
    <property type="match status" value="1"/>
</dbReference>
<dbReference type="CDD" id="cd05930">
    <property type="entry name" value="A_NRPS"/>
    <property type="match status" value="1"/>
</dbReference>
<dbReference type="Gene3D" id="3.30.559.30">
    <property type="entry name" value="Nonribosomal peptide synthetase, condensation domain"/>
    <property type="match status" value="1"/>
</dbReference>
<accession>A0AAD8YAE3</accession>
<feature type="region of interest" description="Disordered" evidence="3">
    <location>
        <begin position="2298"/>
        <end position="2318"/>
    </location>
</feature>
<dbReference type="GO" id="GO:0031177">
    <property type="term" value="F:phosphopantetheine binding"/>
    <property type="evidence" value="ECO:0007669"/>
    <property type="project" value="TreeGrafter"/>
</dbReference>
<dbReference type="SUPFAM" id="SSF52777">
    <property type="entry name" value="CoA-dependent acyltransferases"/>
    <property type="match status" value="2"/>
</dbReference>
<evidence type="ECO:0000313" key="5">
    <source>
        <dbReference type="EMBL" id="KAK1741721.1"/>
    </source>
</evidence>
<dbReference type="GO" id="GO:0043041">
    <property type="term" value="P:amino acid activation for nonribosomal peptide biosynthetic process"/>
    <property type="evidence" value="ECO:0007669"/>
    <property type="project" value="TreeGrafter"/>
</dbReference>
<organism evidence="5 6">
    <name type="scientific">Skeletonema marinoi</name>
    <dbReference type="NCBI Taxonomy" id="267567"/>
    <lineage>
        <taxon>Eukaryota</taxon>
        <taxon>Sar</taxon>
        <taxon>Stramenopiles</taxon>
        <taxon>Ochrophyta</taxon>
        <taxon>Bacillariophyta</taxon>
        <taxon>Coscinodiscophyceae</taxon>
        <taxon>Thalassiosirophycidae</taxon>
        <taxon>Thalassiosirales</taxon>
        <taxon>Skeletonemataceae</taxon>
        <taxon>Skeletonema</taxon>
        <taxon>Skeletonema marinoi-dohrnii complex</taxon>
    </lineage>
</organism>
<evidence type="ECO:0000313" key="6">
    <source>
        <dbReference type="Proteomes" id="UP001224775"/>
    </source>
</evidence>
<dbReference type="FunFam" id="1.10.1200.10:FF:000005">
    <property type="entry name" value="Nonribosomal peptide synthetase 1"/>
    <property type="match status" value="1"/>
</dbReference>
<dbReference type="Pfam" id="PF00501">
    <property type="entry name" value="AMP-binding"/>
    <property type="match status" value="1"/>
</dbReference>
<dbReference type="PANTHER" id="PTHR45527">
    <property type="entry name" value="NONRIBOSOMAL PEPTIDE SYNTHETASE"/>
    <property type="match status" value="1"/>
</dbReference>
<keyword evidence="2" id="KW-0597">Phosphoprotein</keyword>
<dbReference type="GO" id="GO:0044550">
    <property type="term" value="P:secondary metabolite biosynthetic process"/>
    <property type="evidence" value="ECO:0007669"/>
    <property type="project" value="TreeGrafter"/>
</dbReference>
<dbReference type="Gene3D" id="3.30.300.30">
    <property type="match status" value="1"/>
</dbReference>
<protein>
    <submittedName>
        <fullName evidence="5">Non-ribosomal peptide synthetase</fullName>
    </submittedName>
</protein>
<dbReference type="InterPro" id="IPR025110">
    <property type="entry name" value="AMP-bd_C"/>
</dbReference>
<dbReference type="SUPFAM" id="SSF56801">
    <property type="entry name" value="Acetyl-CoA synthetase-like"/>
    <property type="match status" value="1"/>
</dbReference>
<dbReference type="Gene3D" id="1.10.1200.10">
    <property type="entry name" value="ACP-like"/>
    <property type="match status" value="1"/>
</dbReference>
<gene>
    <name evidence="5" type="ORF">QTG54_007294</name>
</gene>
<name>A0AAD8YAE3_9STRA</name>
<keyword evidence="6" id="KW-1185">Reference proteome</keyword>
<comment type="caution">
    <text evidence="5">The sequence shown here is derived from an EMBL/GenBank/DDBJ whole genome shotgun (WGS) entry which is preliminary data.</text>
</comment>
<dbReference type="Gene3D" id="3.30.559.10">
    <property type="entry name" value="Chloramphenicol acetyltransferase-like domain"/>
    <property type="match status" value="1"/>
</dbReference>
<evidence type="ECO:0000256" key="1">
    <source>
        <dbReference type="ARBA" id="ARBA00022450"/>
    </source>
</evidence>
<dbReference type="InterPro" id="IPR000873">
    <property type="entry name" value="AMP-dep_synth/lig_dom"/>
</dbReference>
<dbReference type="SUPFAM" id="SSF47336">
    <property type="entry name" value="ACP-like"/>
    <property type="match status" value="1"/>
</dbReference>
<evidence type="ECO:0000256" key="3">
    <source>
        <dbReference type="SAM" id="MobiDB-lite"/>
    </source>
</evidence>
<dbReference type="EMBL" id="JATAAI010000012">
    <property type="protein sequence ID" value="KAK1741721.1"/>
    <property type="molecule type" value="Genomic_DNA"/>
</dbReference>
<dbReference type="InterPro" id="IPR045851">
    <property type="entry name" value="AMP-bd_C_sf"/>
</dbReference>
<dbReference type="Gene3D" id="3.40.50.12780">
    <property type="entry name" value="N-terminal domain of ligase-like"/>
    <property type="match status" value="1"/>
</dbReference>
<keyword evidence="1" id="KW-0596">Phosphopantetheine</keyword>